<sequence length="167" mass="19285">MAAMKKLFDEKNIHIAFEISLVFKGVFALAEISASIFAYFVTKPFLLDLVRAVTQAELTEDPRDFVANYLFHTAQGLSISNQHFTAIYLFSHGVIKLWLIIGLWKKRPGYYPAALAVFSLFILYQMYQYFLTHSLLLLLITATDVIVIGLTWFEYRHLSRILPNTRK</sequence>
<keyword evidence="1" id="KW-0472">Membrane</keyword>
<dbReference type="EMBL" id="CABR01000083">
    <property type="protein sequence ID" value="CBI10390.1"/>
    <property type="molecule type" value="Genomic_DNA"/>
</dbReference>
<organism evidence="2">
    <name type="scientific">mine drainage metagenome</name>
    <dbReference type="NCBI Taxonomy" id="410659"/>
    <lineage>
        <taxon>unclassified sequences</taxon>
        <taxon>metagenomes</taxon>
        <taxon>ecological metagenomes</taxon>
    </lineage>
</organism>
<gene>
    <name evidence="2" type="ORF">CARN7_1168</name>
</gene>
<keyword evidence="1" id="KW-0812">Transmembrane</keyword>
<accession>E6QT18</accession>
<dbReference type="InterPro" id="IPR021125">
    <property type="entry name" value="DUF2127"/>
</dbReference>
<reference evidence="2" key="1">
    <citation type="submission" date="2009-10" db="EMBL/GenBank/DDBJ databases">
        <title>Diversity of trophic interactions inside an arsenic-rich microbial ecosystem.</title>
        <authorList>
            <person name="Bertin P.N."/>
            <person name="Heinrich-Salmeron A."/>
            <person name="Pelletier E."/>
            <person name="Goulhen-Chollet F."/>
            <person name="Arsene-Ploetze F."/>
            <person name="Gallien S."/>
            <person name="Calteau A."/>
            <person name="Vallenet D."/>
            <person name="Casiot C."/>
            <person name="Chane-Woon-Ming B."/>
            <person name="Giloteaux L."/>
            <person name="Barakat M."/>
            <person name="Bonnefoy V."/>
            <person name="Bruneel O."/>
            <person name="Chandler M."/>
            <person name="Cleiss J."/>
            <person name="Duran R."/>
            <person name="Elbaz-Poulichet F."/>
            <person name="Fonknechten N."/>
            <person name="Lauga B."/>
            <person name="Mornico D."/>
            <person name="Ortet P."/>
            <person name="Schaeffer C."/>
            <person name="Siguier P."/>
            <person name="Alexander Thil Smith A."/>
            <person name="Van Dorsselaer A."/>
            <person name="Weissenbach J."/>
            <person name="Medigue C."/>
            <person name="Le Paslier D."/>
        </authorList>
    </citation>
    <scope>NUCLEOTIDE SEQUENCE</scope>
</reference>
<evidence type="ECO:0000313" key="2">
    <source>
        <dbReference type="EMBL" id="CBI10390.1"/>
    </source>
</evidence>
<feature type="transmembrane region" description="Helical" evidence="1">
    <location>
        <begin position="21"/>
        <end position="41"/>
    </location>
</feature>
<comment type="caution">
    <text evidence="2">The sequence shown here is derived from an EMBL/GenBank/DDBJ whole genome shotgun (WGS) entry which is preliminary data.</text>
</comment>
<keyword evidence="1" id="KW-1133">Transmembrane helix</keyword>
<feature type="transmembrane region" description="Helical" evidence="1">
    <location>
        <begin position="109"/>
        <end position="127"/>
    </location>
</feature>
<dbReference type="Pfam" id="PF09900">
    <property type="entry name" value="DUF2127"/>
    <property type="match status" value="1"/>
</dbReference>
<feature type="transmembrane region" description="Helical" evidence="1">
    <location>
        <begin position="86"/>
        <end position="104"/>
    </location>
</feature>
<dbReference type="AlphaFoldDB" id="E6QT18"/>
<evidence type="ECO:0000256" key="1">
    <source>
        <dbReference type="SAM" id="Phobius"/>
    </source>
</evidence>
<feature type="transmembrane region" description="Helical" evidence="1">
    <location>
        <begin position="133"/>
        <end position="153"/>
    </location>
</feature>
<evidence type="ECO:0008006" key="3">
    <source>
        <dbReference type="Google" id="ProtNLM"/>
    </source>
</evidence>
<protein>
    <recommendedName>
        <fullName evidence="3">DUF2127 domain-containing protein</fullName>
    </recommendedName>
</protein>
<name>E6QT18_9ZZZZ</name>
<proteinExistence type="predicted"/>